<dbReference type="RefSeq" id="WP_127121116.1">
    <property type="nucleotide sequence ID" value="NZ_BHXQ01000001.1"/>
</dbReference>
<dbReference type="Proteomes" id="UP000288227">
    <property type="component" value="Unassembled WGS sequence"/>
</dbReference>
<keyword evidence="6" id="KW-0631">Potassium channel</keyword>
<evidence type="ECO:0000256" key="11">
    <source>
        <dbReference type="ARBA" id="ARBA00023303"/>
    </source>
</evidence>
<evidence type="ECO:0000256" key="1">
    <source>
        <dbReference type="ARBA" id="ARBA00004141"/>
    </source>
</evidence>
<gene>
    <name evidence="14" type="ORF">SanaruYs_07020</name>
</gene>
<keyword evidence="8 13" id="KW-1133">Transmembrane helix</keyword>
<evidence type="ECO:0000256" key="6">
    <source>
        <dbReference type="ARBA" id="ARBA00022826"/>
    </source>
</evidence>
<protein>
    <submittedName>
        <fullName evidence="14">DUF1211 domain-containing protein</fullName>
    </submittedName>
</protein>
<evidence type="ECO:0000256" key="9">
    <source>
        <dbReference type="ARBA" id="ARBA00023065"/>
    </source>
</evidence>
<evidence type="ECO:0000313" key="14">
    <source>
        <dbReference type="EMBL" id="GCC50487.1"/>
    </source>
</evidence>
<dbReference type="GO" id="GO:0016020">
    <property type="term" value="C:membrane"/>
    <property type="evidence" value="ECO:0007669"/>
    <property type="project" value="UniProtKB-SubCell"/>
</dbReference>
<dbReference type="GO" id="GO:0005267">
    <property type="term" value="F:potassium channel activity"/>
    <property type="evidence" value="ECO:0007669"/>
    <property type="project" value="UniProtKB-KW"/>
</dbReference>
<dbReference type="AlphaFoldDB" id="A0A401U6I4"/>
<comment type="similarity">
    <text evidence="2">Belongs to the TMEM175 family.</text>
</comment>
<evidence type="ECO:0000256" key="10">
    <source>
        <dbReference type="ARBA" id="ARBA00023136"/>
    </source>
</evidence>
<organism evidence="14 15">
    <name type="scientific">Chryseotalea sanaruensis</name>
    <dbReference type="NCBI Taxonomy" id="2482724"/>
    <lineage>
        <taxon>Bacteria</taxon>
        <taxon>Pseudomonadati</taxon>
        <taxon>Bacteroidota</taxon>
        <taxon>Cytophagia</taxon>
        <taxon>Cytophagales</taxon>
        <taxon>Chryseotaleaceae</taxon>
        <taxon>Chryseotalea</taxon>
    </lineage>
</organism>
<evidence type="ECO:0000256" key="13">
    <source>
        <dbReference type="SAM" id="Phobius"/>
    </source>
</evidence>
<dbReference type="EMBL" id="BHXQ01000001">
    <property type="protein sequence ID" value="GCC50487.1"/>
    <property type="molecule type" value="Genomic_DNA"/>
</dbReference>
<evidence type="ECO:0000256" key="4">
    <source>
        <dbReference type="ARBA" id="ARBA00022538"/>
    </source>
</evidence>
<comment type="subcellular location">
    <subcellularLocation>
        <location evidence="1">Membrane</location>
        <topology evidence="1">Multi-pass membrane protein</topology>
    </subcellularLocation>
</comment>
<evidence type="ECO:0000256" key="5">
    <source>
        <dbReference type="ARBA" id="ARBA00022692"/>
    </source>
</evidence>
<keyword evidence="5 13" id="KW-0812">Transmembrane</keyword>
<dbReference type="PANTHER" id="PTHR31462">
    <property type="entry name" value="ENDOSOMAL/LYSOSOMAL POTASSIUM CHANNEL TMEM175"/>
    <property type="match status" value="1"/>
</dbReference>
<comment type="catalytic activity">
    <reaction evidence="12">
        <text>K(+)(in) = K(+)(out)</text>
        <dbReference type="Rhea" id="RHEA:29463"/>
        <dbReference type="ChEBI" id="CHEBI:29103"/>
    </reaction>
</comment>
<comment type="caution">
    <text evidence="14">The sequence shown here is derived from an EMBL/GenBank/DDBJ whole genome shotgun (WGS) entry which is preliminary data.</text>
</comment>
<dbReference type="PANTHER" id="PTHR31462:SF5">
    <property type="entry name" value="ENDOSOMAL_LYSOSOMAL PROTON CHANNEL TMEM175"/>
    <property type="match status" value="1"/>
</dbReference>
<feature type="transmembrane region" description="Helical" evidence="13">
    <location>
        <begin position="88"/>
        <end position="106"/>
    </location>
</feature>
<keyword evidence="11" id="KW-0407">Ion channel</keyword>
<dbReference type="OrthoDB" id="7626281at2"/>
<reference evidence="14 15" key="1">
    <citation type="submission" date="2018-11" db="EMBL/GenBank/DDBJ databases">
        <title>Chryseotalea sanarue gen. nov., sp., nov., a member of the family Cytophagaceae, isolated from a brackish lake in Hamamatsu Japan.</title>
        <authorList>
            <person name="Maejima Y."/>
            <person name="Iino T."/>
            <person name="Muraguchi Y."/>
            <person name="Fukuda K."/>
            <person name="Ohkuma M."/>
            <person name="Moriuchi R."/>
            <person name="Dohra H."/>
            <person name="Kimbara K."/>
            <person name="Shintani M."/>
        </authorList>
    </citation>
    <scope>NUCLEOTIDE SEQUENCE [LARGE SCALE GENOMIC DNA]</scope>
    <source>
        <strain evidence="14 15">Ys</strain>
    </source>
</reference>
<keyword evidence="4" id="KW-0633">Potassium transport</keyword>
<dbReference type="InterPro" id="IPR010617">
    <property type="entry name" value="TMEM175-like"/>
</dbReference>
<keyword evidence="9" id="KW-0406">Ion transport</keyword>
<evidence type="ECO:0000256" key="8">
    <source>
        <dbReference type="ARBA" id="ARBA00022989"/>
    </source>
</evidence>
<accession>A0A401U6I4</accession>
<evidence type="ECO:0000256" key="12">
    <source>
        <dbReference type="ARBA" id="ARBA00034430"/>
    </source>
</evidence>
<evidence type="ECO:0000256" key="7">
    <source>
        <dbReference type="ARBA" id="ARBA00022958"/>
    </source>
</evidence>
<feature type="transmembrane region" description="Helical" evidence="13">
    <location>
        <begin position="112"/>
        <end position="131"/>
    </location>
</feature>
<dbReference type="GO" id="GO:0015252">
    <property type="term" value="F:proton channel activity"/>
    <property type="evidence" value="ECO:0007669"/>
    <property type="project" value="InterPro"/>
</dbReference>
<feature type="transmembrane region" description="Helical" evidence="13">
    <location>
        <begin position="169"/>
        <end position="198"/>
    </location>
</feature>
<keyword evidence="7" id="KW-0630">Potassium</keyword>
<name>A0A401U6I4_9BACT</name>
<keyword evidence="3" id="KW-0813">Transport</keyword>
<evidence type="ECO:0000256" key="3">
    <source>
        <dbReference type="ARBA" id="ARBA00022448"/>
    </source>
</evidence>
<feature type="transmembrane region" description="Helical" evidence="13">
    <location>
        <begin position="49"/>
        <end position="67"/>
    </location>
</feature>
<keyword evidence="10 13" id="KW-0472">Membrane</keyword>
<evidence type="ECO:0000256" key="2">
    <source>
        <dbReference type="ARBA" id="ARBA00006920"/>
    </source>
</evidence>
<proteinExistence type="inferred from homology"/>
<keyword evidence="15" id="KW-1185">Reference proteome</keyword>
<evidence type="ECO:0000313" key="15">
    <source>
        <dbReference type="Proteomes" id="UP000288227"/>
    </source>
</evidence>
<sequence length="215" mass="24536">MQTSTTRAETFSDGIMAIMITIMILELKLPDFDANQEVNDIRNHLKKLIQHFVAYIFSFVMIGILWTSHHHLFHLLEKTDNFLVRLNLFFLFWITLIPIVTGILGANPFLPISTALYGSVMLLTTASLSYMRGYTLKNDLIHSGKTAEINNKIFKVSVIGKRQSYISSFAYLLSIPLSFVSIYISYVCFAIPILLFFLPASIDEEKLENKINENS</sequence>
<dbReference type="Pfam" id="PF06736">
    <property type="entry name" value="TMEM175"/>
    <property type="match status" value="1"/>
</dbReference>